<feature type="compositionally biased region" description="Low complexity" evidence="3">
    <location>
        <begin position="40"/>
        <end position="51"/>
    </location>
</feature>
<evidence type="ECO:0000256" key="1">
    <source>
        <dbReference type="ARBA" id="ARBA00022999"/>
    </source>
</evidence>
<dbReference type="Proteomes" id="UP001163046">
    <property type="component" value="Unassembled WGS sequence"/>
</dbReference>
<dbReference type="PRINTS" id="PR00401">
    <property type="entry name" value="SH2DOMAIN"/>
</dbReference>
<feature type="domain" description="SH2" evidence="4">
    <location>
        <begin position="423"/>
        <end position="517"/>
    </location>
</feature>
<dbReference type="PANTHER" id="PTHR15127">
    <property type="entry name" value="HEAVYWEIGHT, ISOFORM A"/>
    <property type="match status" value="1"/>
</dbReference>
<dbReference type="GO" id="GO:0001784">
    <property type="term" value="F:phosphotyrosine residue binding"/>
    <property type="evidence" value="ECO:0007669"/>
    <property type="project" value="TreeGrafter"/>
</dbReference>
<reference evidence="5" key="1">
    <citation type="submission" date="2023-01" db="EMBL/GenBank/DDBJ databases">
        <title>Genome assembly of the deep-sea coral Lophelia pertusa.</title>
        <authorList>
            <person name="Herrera S."/>
            <person name="Cordes E."/>
        </authorList>
    </citation>
    <scope>NUCLEOTIDE SEQUENCE</scope>
    <source>
        <strain evidence="5">USNM1676648</strain>
        <tissue evidence="5">Polyp</tissue>
    </source>
</reference>
<protein>
    <recommendedName>
        <fullName evidence="4">SH2 domain-containing protein</fullName>
    </recommendedName>
</protein>
<evidence type="ECO:0000256" key="2">
    <source>
        <dbReference type="PROSITE-ProRule" id="PRU00191"/>
    </source>
</evidence>
<feature type="compositionally biased region" description="Polar residues" evidence="3">
    <location>
        <begin position="190"/>
        <end position="204"/>
    </location>
</feature>
<feature type="region of interest" description="Disordered" evidence="3">
    <location>
        <begin position="1"/>
        <end position="419"/>
    </location>
</feature>
<feature type="compositionally biased region" description="Pro residues" evidence="3">
    <location>
        <begin position="52"/>
        <end position="67"/>
    </location>
</feature>
<accession>A0A9X0D5D1</accession>
<dbReference type="PANTHER" id="PTHR15127:SF32">
    <property type="entry name" value="HEAVYWEIGHT, ISOFORM A"/>
    <property type="match status" value="1"/>
</dbReference>
<organism evidence="5 6">
    <name type="scientific">Desmophyllum pertusum</name>
    <dbReference type="NCBI Taxonomy" id="174260"/>
    <lineage>
        <taxon>Eukaryota</taxon>
        <taxon>Metazoa</taxon>
        <taxon>Cnidaria</taxon>
        <taxon>Anthozoa</taxon>
        <taxon>Hexacorallia</taxon>
        <taxon>Scleractinia</taxon>
        <taxon>Caryophylliina</taxon>
        <taxon>Caryophylliidae</taxon>
        <taxon>Desmophyllum</taxon>
    </lineage>
</organism>
<gene>
    <name evidence="5" type="ORF">OS493_016538</name>
</gene>
<dbReference type="InterPro" id="IPR000980">
    <property type="entry name" value="SH2"/>
</dbReference>
<name>A0A9X0D5D1_9CNID</name>
<feature type="compositionally biased region" description="Basic and acidic residues" evidence="3">
    <location>
        <begin position="255"/>
        <end position="266"/>
    </location>
</feature>
<dbReference type="InterPro" id="IPR051846">
    <property type="entry name" value="SH2_domain_adapters"/>
</dbReference>
<feature type="compositionally biased region" description="Basic and acidic residues" evidence="3">
    <location>
        <begin position="164"/>
        <end position="183"/>
    </location>
</feature>
<dbReference type="PROSITE" id="PS50001">
    <property type="entry name" value="SH2"/>
    <property type="match status" value="1"/>
</dbReference>
<keyword evidence="1 2" id="KW-0727">SH2 domain</keyword>
<dbReference type="SMART" id="SM00252">
    <property type="entry name" value="SH2"/>
    <property type="match status" value="1"/>
</dbReference>
<dbReference type="SUPFAM" id="SSF55550">
    <property type="entry name" value="SH2 domain"/>
    <property type="match status" value="1"/>
</dbReference>
<proteinExistence type="predicted"/>
<evidence type="ECO:0000313" key="6">
    <source>
        <dbReference type="Proteomes" id="UP001163046"/>
    </source>
</evidence>
<feature type="compositionally biased region" description="Polar residues" evidence="3">
    <location>
        <begin position="336"/>
        <end position="352"/>
    </location>
</feature>
<evidence type="ECO:0000259" key="4">
    <source>
        <dbReference type="PROSITE" id="PS50001"/>
    </source>
</evidence>
<dbReference type="InterPro" id="IPR036860">
    <property type="entry name" value="SH2_dom_sf"/>
</dbReference>
<keyword evidence="6" id="KW-1185">Reference proteome</keyword>
<evidence type="ECO:0000256" key="3">
    <source>
        <dbReference type="SAM" id="MobiDB-lite"/>
    </source>
</evidence>
<comment type="caution">
    <text evidence="5">The sequence shown here is derived from an EMBL/GenBank/DDBJ whole genome shotgun (WGS) entry which is preliminary data.</text>
</comment>
<feature type="compositionally biased region" description="Basic and acidic residues" evidence="3">
    <location>
        <begin position="322"/>
        <end position="335"/>
    </location>
</feature>
<feature type="compositionally biased region" description="Basic and acidic residues" evidence="3">
    <location>
        <begin position="224"/>
        <end position="237"/>
    </location>
</feature>
<evidence type="ECO:0000313" key="5">
    <source>
        <dbReference type="EMBL" id="KAJ7385454.1"/>
    </source>
</evidence>
<dbReference type="Gene3D" id="3.30.505.10">
    <property type="entry name" value="SH2 domain"/>
    <property type="match status" value="1"/>
</dbReference>
<dbReference type="AlphaFoldDB" id="A0A9X0D5D1"/>
<dbReference type="EMBL" id="MU825881">
    <property type="protein sequence ID" value="KAJ7385454.1"/>
    <property type="molecule type" value="Genomic_DNA"/>
</dbReference>
<sequence>MSNIGKLFKIGGSKAPRPPRRDYDENRSSSECSEDDESYLDPATVHPTSSPTTPPVVMPSYPPPRPNHSPANRRVHDAGKRASVPVTFGQMNKPPVPKARAPRPQSAEHLQAGKGHFPSQRFKMPGDDYTDPWDAKKALSPGGDYSDPWDAKTTQPPADDYCDPWDKKPTTADPTRKTSKDDYIDPWDATQDTSTQVDMTQQTVEKPKQQSSEESDEESYSEPYDLHKVGVLDEQAKRFSLKGMRPSSVDGMSLSEHEDRSFRKNIDNVFESGAKKQQSPSKDIRPADDYDSPWESKSLLGMKQKSPILPQEKSQAPVSDTRPADDYDKPWEWNKKTNLNGHTQPPKQQEPLQSPKGDARPADDYDAPWEWSKSGAQVASMAKGPKEGEPRGGASAAPPKPPRAFNEGESAVDPSLPLEQQGWYHGPLKRQEAEKLLLGSADCSFLLRNSESSKNDFSLSVRNNNSFMHLKIVSKDKKYILGQFSKPFDTVPAMIHHYSVNKLNIRGAEHKKLLHPIVQAPEYCTLEPPGYSASR</sequence>
<dbReference type="OrthoDB" id="5914531at2759"/>
<dbReference type="Pfam" id="PF00017">
    <property type="entry name" value="SH2"/>
    <property type="match status" value="1"/>
</dbReference>
<feature type="compositionally biased region" description="Basic and acidic residues" evidence="3">
    <location>
        <begin position="19"/>
        <end position="28"/>
    </location>
</feature>